<keyword evidence="10" id="KW-0175">Coiled coil</keyword>
<dbReference type="GO" id="GO:0043590">
    <property type="term" value="C:bacterial nucleoid"/>
    <property type="evidence" value="ECO:0007669"/>
    <property type="project" value="TreeGrafter"/>
</dbReference>
<protein>
    <recommendedName>
        <fullName evidence="3 9">DNA repair protein RecN</fullName>
    </recommendedName>
    <alternativeName>
        <fullName evidence="8 9">Recombination protein N</fullName>
    </alternativeName>
</protein>
<dbReference type="RefSeq" id="WP_062421988.1">
    <property type="nucleotide sequence ID" value="NZ_BBYA01000009.1"/>
</dbReference>
<dbReference type="STRING" id="229920.ADM99_04880"/>
<evidence type="ECO:0000256" key="2">
    <source>
        <dbReference type="ARBA" id="ARBA00009441"/>
    </source>
</evidence>
<dbReference type="FunFam" id="3.40.50.300:FF:000356">
    <property type="entry name" value="DNA repair protein RecN"/>
    <property type="match status" value="1"/>
</dbReference>
<feature type="domain" description="RecF/RecN/SMC N-terminal" evidence="11">
    <location>
        <begin position="1"/>
        <end position="519"/>
    </location>
</feature>
<accession>A0A0P6XNB7</accession>
<organism evidence="12 13">
    <name type="scientific">Leptolinea tardivitalis</name>
    <dbReference type="NCBI Taxonomy" id="229920"/>
    <lineage>
        <taxon>Bacteria</taxon>
        <taxon>Bacillati</taxon>
        <taxon>Chloroflexota</taxon>
        <taxon>Anaerolineae</taxon>
        <taxon>Anaerolineales</taxon>
        <taxon>Anaerolineaceae</taxon>
        <taxon>Leptolinea</taxon>
    </lineage>
</organism>
<dbReference type="EMBL" id="LGCK01000006">
    <property type="protein sequence ID" value="KPL73510.1"/>
    <property type="molecule type" value="Genomic_DNA"/>
</dbReference>
<comment type="similarity">
    <text evidence="2 9">Belongs to the RecN family.</text>
</comment>
<keyword evidence="7 9" id="KW-0234">DNA repair</keyword>
<dbReference type="OrthoDB" id="9806954at2"/>
<evidence type="ECO:0000256" key="7">
    <source>
        <dbReference type="ARBA" id="ARBA00023204"/>
    </source>
</evidence>
<dbReference type="GO" id="GO:0005524">
    <property type="term" value="F:ATP binding"/>
    <property type="evidence" value="ECO:0007669"/>
    <property type="project" value="UniProtKB-KW"/>
</dbReference>
<proteinExistence type="inferred from homology"/>
<dbReference type="AlphaFoldDB" id="A0A0P6XNB7"/>
<dbReference type="InterPro" id="IPR027417">
    <property type="entry name" value="P-loop_NTPase"/>
</dbReference>
<evidence type="ECO:0000256" key="10">
    <source>
        <dbReference type="SAM" id="Coils"/>
    </source>
</evidence>
<dbReference type="Pfam" id="PF02463">
    <property type="entry name" value="SMC_N"/>
    <property type="match status" value="1"/>
</dbReference>
<evidence type="ECO:0000256" key="6">
    <source>
        <dbReference type="ARBA" id="ARBA00022840"/>
    </source>
</evidence>
<dbReference type="FunFam" id="3.40.50.300:FF:000319">
    <property type="entry name" value="DNA repair protein RecN"/>
    <property type="match status" value="1"/>
</dbReference>
<dbReference type="CDD" id="cd03241">
    <property type="entry name" value="ABC_RecN"/>
    <property type="match status" value="2"/>
</dbReference>
<dbReference type="PANTHER" id="PTHR11059">
    <property type="entry name" value="DNA REPAIR PROTEIN RECN"/>
    <property type="match status" value="1"/>
</dbReference>
<evidence type="ECO:0000256" key="4">
    <source>
        <dbReference type="ARBA" id="ARBA00022741"/>
    </source>
</evidence>
<keyword evidence="5 9" id="KW-0227">DNA damage</keyword>
<keyword evidence="13" id="KW-1185">Reference proteome</keyword>
<dbReference type="PATRIC" id="fig|229920.5.peg.2640"/>
<dbReference type="InterPro" id="IPR025662">
    <property type="entry name" value="Sigma_54_int_dom_ATP-bd_1"/>
</dbReference>
<evidence type="ECO:0000313" key="12">
    <source>
        <dbReference type="EMBL" id="KPL73510.1"/>
    </source>
</evidence>
<gene>
    <name evidence="12" type="ORF">ADM99_04880</name>
</gene>
<keyword evidence="4" id="KW-0547">Nucleotide-binding</keyword>
<dbReference type="GO" id="GO:0009432">
    <property type="term" value="P:SOS response"/>
    <property type="evidence" value="ECO:0007669"/>
    <property type="project" value="TreeGrafter"/>
</dbReference>
<name>A0A0P6XNB7_9CHLR</name>
<dbReference type="PANTHER" id="PTHR11059:SF0">
    <property type="entry name" value="DNA REPAIR PROTEIN RECN"/>
    <property type="match status" value="1"/>
</dbReference>
<dbReference type="PIRSF" id="PIRSF003128">
    <property type="entry name" value="RecN"/>
    <property type="match status" value="1"/>
</dbReference>
<evidence type="ECO:0000256" key="8">
    <source>
        <dbReference type="ARBA" id="ARBA00033408"/>
    </source>
</evidence>
<dbReference type="InterPro" id="IPR003395">
    <property type="entry name" value="RecF/RecN/SMC_N"/>
</dbReference>
<comment type="function">
    <text evidence="1 9">May be involved in recombinational repair of damaged DNA.</text>
</comment>
<dbReference type="PROSITE" id="PS00675">
    <property type="entry name" value="SIGMA54_INTERACT_1"/>
    <property type="match status" value="1"/>
</dbReference>
<evidence type="ECO:0000256" key="3">
    <source>
        <dbReference type="ARBA" id="ARBA00021315"/>
    </source>
</evidence>
<evidence type="ECO:0000313" key="13">
    <source>
        <dbReference type="Proteomes" id="UP000050430"/>
    </source>
</evidence>
<dbReference type="InterPro" id="IPR004604">
    <property type="entry name" value="DNA_recomb/repair_RecN"/>
</dbReference>
<sequence length="570" mass="63079">MLQELRIENFAIIQKLQLEFNSGLVIFTGETGAGKSIILDAIEALVGGKAEAGMVRSGEEKAILEAVFSTNSQVDEILNREELVDDPGWVTLSREIRKEGRTSSRVNGRSVSQSLLKEIGSLLVDIHGQSEHLSLLNTRQHILLLDRFAGTSAQLSDYREEFQRLSGIRKRLSSLRNQEKDAARMTDLLKYQVNEIDSARLKPGEVDDLVIERDRLANAENLATFGQDALRVLDDGEADAPSVTDLFDQVVRAVSSLARLDPSMNEALEKAESSAENIAELSRILHDYLDQIEINPRRLEQMEDRLELIKNLCRKYGGDENSVLAFAEDARRQLESIEHAGEQIEQLEEEEKKCLADLSLKAVALSKKRRQAAGDLSLAVERQLQDLHMPGARFTVDIQSQPDSSGLMDENGKPVRFDQTGIDQVEFLIAPNPGEGLKPMVKIASGGETSRLMLALKNVLAHADDIPTLIFDEIDQGIGGRIGTTVGEKLWQVARSHQVFCVTHLPQLAAFGDQHLTVGKKIHNERTSTETRELVGDDRVRELALMLGSPGDAGLESAREILAEAARFSQ</sequence>
<reference evidence="12 13" key="1">
    <citation type="submission" date="2015-07" db="EMBL/GenBank/DDBJ databases">
        <title>Genome sequence of Leptolinea tardivitalis DSM 16556.</title>
        <authorList>
            <person name="Hemp J."/>
            <person name="Ward L.M."/>
            <person name="Pace L.A."/>
            <person name="Fischer W.W."/>
        </authorList>
    </citation>
    <scope>NUCLEOTIDE SEQUENCE [LARGE SCALE GENOMIC DNA]</scope>
    <source>
        <strain evidence="12 13">YMTK-2</strain>
    </source>
</reference>
<dbReference type="SUPFAM" id="SSF52540">
    <property type="entry name" value="P-loop containing nucleoside triphosphate hydrolases"/>
    <property type="match status" value="2"/>
</dbReference>
<dbReference type="NCBIfam" id="TIGR00634">
    <property type="entry name" value="recN"/>
    <property type="match status" value="1"/>
</dbReference>
<evidence type="ECO:0000259" key="11">
    <source>
        <dbReference type="Pfam" id="PF02463"/>
    </source>
</evidence>
<feature type="coiled-coil region" evidence="10">
    <location>
        <begin position="327"/>
        <end position="357"/>
    </location>
</feature>
<dbReference type="GO" id="GO:0006310">
    <property type="term" value="P:DNA recombination"/>
    <property type="evidence" value="ECO:0007669"/>
    <property type="project" value="InterPro"/>
</dbReference>
<dbReference type="GO" id="GO:0006281">
    <property type="term" value="P:DNA repair"/>
    <property type="evidence" value="ECO:0007669"/>
    <property type="project" value="UniProtKB-KW"/>
</dbReference>
<comment type="caution">
    <text evidence="12">The sequence shown here is derived from an EMBL/GenBank/DDBJ whole genome shotgun (WGS) entry which is preliminary data.</text>
</comment>
<evidence type="ECO:0000256" key="5">
    <source>
        <dbReference type="ARBA" id="ARBA00022763"/>
    </source>
</evidence>
<keyword evidence="6" id="KW-0067">ATP-binding</keyword>
<dbReference type="Gene3D" id="3.40.50.300">
    <property type="entry name" value="P-loop containing nucleotide triphosphate hydrolases"/>
    <property type="match status" value="2"/>
</dbReference>
<evidence type="ECO:0000256" key="1">
    <source>
        <dbReference type="ARBA" id="ARBA00003618"/>
    </source>
</evidence>
<evidence type="ECO:0000256" key="9">
    <source>
        <dbReference type="PIRNR" id="PIRNR003128"/>
    </source>
</evidence>
<dbReference type="Proteomes" id="UP000050430">
    <property type="component" value="Unassembled WGS sequence"/>
</dbReference>